<gene>
    <name evidence="2" type="ORF">BCR26_05025</name>
</gene>
<dbReference type="InterPro" id="IPR051815">
    <property type="entry name" value="Molybdate_resp_trans_reg"/>
</dbReference>
<reference evidence="2 3" key="1">
    <citation type="submission" date="2016-09" db="EMBL/GenBank/DDBJ databases">
        <authorList>
            <person name="Capua I."/>
            <person name="De Benedictis P."/>
            <person name="Joannis T."/>
            <person name="Lombin L.H."/>
            <person name="Cattoli G."/>
        </authorList>
    </citation>
    <scope>NUCLEOTIDE SEQUENCE [LARGE SCALE GENOMIC DNA]</scope>
    <source>
        <strain evidence="2 3">LMG 25899</strain>
    </source>
</reference>
<protein>
    <submittedName>
        <fullName evidence="2">LysR family transcriptional regulator</fullName>
    </submittedName>
</protein>
<dbReference type="SUPFAM" id="SSF46785">
    <property type="entry name" value="Winged helix' DNA-binding domain"/>
    <property type="match status" value="1"/>
</dbReference>
<sequence>MEETRKFNYTLNLKLQTDRIFFGPGVVELLQLISKTGSLNTAAKKMGMSYNKAWRIIKKAEEEYGSPLVIKSVGGNKGGGSTVTEDGEKLTAQFLYFQKKTYQITNQLFNEIFFEGTSNELN</sequence>
<evidence type="ECO:0000313" key="2">
    <source>
        <dbReference type="EMBL" id="OEH81212.1"/>
    </source>
</evidence>
<comment type="caution">
    <text evidence="2">The sequence shown here is derived from an EMBL/GenBank/DDBJ whole genome shotgun (WGS) entry which is preliminary data.</text>
</comment>
<dbReference type="Proteomes" id="UP000095256">
    <property type="component" value="Unassembled WGS sequence"/>
</dbReference>
<proteinExistence type="predicted"/>
<dbReference type="AlphaFoldDB" id="A0A1E5KTI7"/>
<evidence type="ECO:0000313" key="3">
    <source>
        <dbReference type="Proteomes" id="UP000095256"/>
    </source>
</evidence>
<dbReference type="InterPro" id="IPR036390">
    <property type="entry name" value="WH_DNA-bd_sf"/>
</dbReference>
<evidence type="ECO:0000259" key="1">
    <source>
        <dbReference type="Pfam" id="PF00126"/>
    </source>
</evidence>
<dbReference type="OrthoDB" id="285216at2"/>
<dbReference type="STRING" id="762845.BCR26_05025"/>
<accession>A0A1E5KTI7</accession>
<dbReference type="EMBL" id="MIEK01000056">
    <property type="protein sequence ID" value="OEH81212.1"/>
    <property type="molecule type" value="Genomic_DNA"/>
</dbReference>
<dbReference type="PANTHER" id="PTHR30432">
    <property type="entry name" value="TRANSCRIPTIONAL REGULATOR MODE"/>
    <property type="match status" value="1"/>
</dbReference>
<dbReference type="InterPro" id="IPR036388">
    <property type="entry name" value="WH-like_DNA-bd_sf"/>
</dbReference>
<dbReference type="Pfam" id="PF00126">
    <property type="entry name" value="HTH_1"/>
    <property type="match status" value="1"/>
</dbReference>
<organism evidence="2 3">
    <name type="scientific">Enterococcus rivorum</name>
    <dbReference type="NCBI Taxonomy" id="762845"/>
    <lineage>
        <taxon>Bacteria</taxon>
        <taxon>Bacillati</taxon>
        <taxon>Bacillota</taxon>
        <taxon>Bacilli</taxon>
        <taxon>Lactobacillales</taxon>
        <taxon>Enterococcaceae</taxon>
        <taxon>Enterococcus</taxon>
    </lineage>
</organism>
<keyword evidence="3" id="KW-1185">Reference proteome</keyword>
<dbReference type="PANTHER" id="PTHR30432:SF1">
    <property type="entry name" value="DNA-BINDING TRANSCRIPTIONAL DUAL REGULATOR MODE"/>
    <property type="match status" value="1"/>
</dbReference>
<dbReference type="InterPro" id="IPR000847">
    <property type="entry name" value="LysR_HTH_N"/>
</dbReference>
<feature type="domain" description="HTH lysR-type" evidence="1">
    <location>
        <begin position="28"/>
        <end position="88"/>
    </location>
</feature>
<dbReference type="RefSeq" id="WP_069699800.1">
    <property type="nucleotide sequence ID" value="NZ_JAGGMA010000004.1"/>
</dbReference>
<dbReference type="GO" id="GO:0003700">
    <property type="term" value="F:DNA-binding transcription factor activity"/>
    <property type="evidence" value="ECO:0007669"/>
    <property type="project" value="InterPro"/>
</dbReference>
<name>A0A1E5KTI7_9ENTE</name>
<dbReference type="Gene3D" id="1.10.10.10">
    <property type="entry name" value="Winged helix-like DNA-binding domain superfamily/Winged helix DNA-binding domain"/>
    <property type="match status" value="1"/>
</dbReference>